<dbReference type="AlphaFoldDB" id="A0A388LLS0"/>
<accession>A0A388LLS0</accession>
<evidence type="ECO:0000256" key="1">
    <source>
        <dbReference type="SAM" id="MobiDB-lite"/>
    </source>
</evidence>
<name>A0A388LLS0_CHABU</name>
<protein>
    <submittedName>
        <fullName evidence="2">Uncharacterized protein</fullName>
    </submittedName>
</protein>
<feature type="region of interest" description="Disordered" evidence="1">
    <location>
        <begin position="401"/>
        <end position="432"/>
    </location>
</feature>
<comment type="caution">
    <text evidence="2">The sequence shown here is derived from an EMBL/GenBank/DDBJ whole genome shotgun (WGS) entry which is preliminary data.</text>
</comment>
<evidence type="ECO:0000313" key="3">
    <source>
        <dbReference type="Proteomes" id="UP000265515"/>
    </source>
</evidence>
<dbReference type="EMBL" id="BFEA01000434">
    <property type="protein sequence ID" value="GBG83269.1"/>
    <property type="molecule type" value="Genomic_DNA"/>
</dbReference>
<feature type="compositionally biased region" description="Basic and acidic residues" evidence="1">
    <location>
        <begin position="345"/>
        <end position="354"/>
    </location>
</feature>
<reference evidence="2 3" key="1">
    <citation type="journal article" date="2018" name="Cell">
        <title>The Chara Genome: Secondary Complexity and Implications for Plant Terrestrialization.</title>
        <authorList>
            <person name="Nishiyama T."/>
            <person name="Sakayama H."/>
            <person name="Vries J.D."/>
            <person name="Buschmann H."/>
            <person name="Saint-Marcoux D."/>
            <person name="Ullrich K.K."/>
            <person name="Haas F.B."/>
            <person name="Vanderstraeten L."/>
            <person name="Becker D."/>
            <person name="Lang D."/>
            <person name="Vosolsobe S."/>
            <person name="Rombauts S."/>
            <person name="Wilhelmsson P.K.I."/>
            <person name="Janitza P."/>
            <person name="Kern R."/>
            <person name="Heyl A."/>
            <person name="Rumpler F."/>
            <person name="Villalobos L.I.A.C."/>
            <person name="Clay J.M."/>
            <person name="Skokan R."/>
            <person name="Toyoda A."/>
            <person name="Suzuki Y."/>
            <person name="Kagoshima H."/>
            <person name="Schijlen E."/>
            <person name="Tajeshwar N."/>
            <person name="Catarino B."/>
            <person name="Hetherington A.J."/>
            <person name="Saltykova A."/>
            <person name="Bonnot C."/>
            <person name="Breuninger H."/>
            <person name="Symeonidi A."/>
            <person name="Radhakrishnan G.V."/>
            <person name="Van Nieuwerburgh F."/>
            <person name="Deforce D."/>
            <person name="Chang C."/>
            <person name="Karol K.G."/>
            <person name="Hedrich R."/>
            <person name="Ulvskov P."/>
            <person name="Glockner G."/>
            <person name="Delwiche C.F."/>
            <person name="Petrasek J."/>
            <person name="Van de Peer Y."/>
            <person name="Friml J."/>
            <person name="Beilby M."/>
            <person name="Dolan L."/>
            <person name="Kohara Y."/>
            <person name="Sugano S."/>
            <person name="Fujiyama A."/>
            <person name="Delaux P.-M."/>
            <person name="Quint M."/>
            <person name="TheiBen G."/>
            <person name="Hagemann M."/>
            <person name="Harholt J."/>
            <person name="Dunand C."/>
            <person name="Zachgo S."/>
            <person name="Langdale J."/>
            <person name="Maumus F."/>
            <person name="Straeten D.V.D."/>
            <person name="Gould S.B."/>
            <person name="Rensing S.A."/>
        </authorList>
    </citation>
    <scope>NUCLEOTIDE SEQUENCE [LARGE SCALE GENOMIC DNA]</scope>
    <source>
        <strain evidence="2 3">S276</strain>
    </source>
</reference>
<feature type="region of interest" description="Disordered" evidence="1">
    <location>
        <begin position="264"/>
        <end position="354"/>
    </location>
</feature>
<dbReference type="OrthoDB" id="1641131at2759"/>
<evidence type="ECO:0000313" key="2">
    <source>
        <dbReference type="EMBL" id="GBG83269.1"/>
    </source>
</evidence>
<gene>
    <name evidence="2" type="ORF">CBR_g36884</name>
</gene>
<dbReference type="Gramene" id="GBG83269">
    <property type="protein sequence ID" value="GBG83269"/>
    <property type="gene ID" value="CBR_g36884"/>
</dbReference>
<keyword evidence="3" id="KW-1185">Reference proteome</keyword>
<organism evidence="2 3">
    <name type="scientific">Chara braunii</name>
    <name type="common">Braun's stonewort</name>
    <dbReference type="NCBI Taxonomy" id="69332"/>
    <lineage>
        <taxon>Eukaryota</taxon>
        <taxon>Viridiplantae</taxon>
        <taxon>Streptophyta</taxon>
        <taxon>Charophyceae</taxon>
        <taxon>Charales</taxon>
        <taxon>Characeae</taxon>
        <taxon>Chara</taxon>
    </lineage>
</organism>
<feature type="compositionally biased region" description="Acidic residues" evidence="1">
    <location>
        <begin position="266"/>
        <end position="278"/>
    </location>
</feature>
<sequence length="527" mass="55645">MGGVCGRRRRRWSQRSCRNGGCVEEISRGSGGIGRNGGGGGRRRSDGRRGYVLRVWGTRCGASGGGRFGGRRWLWRGGERSGEAGGLAAVLLGFSCSKQGKSLILDVVISFVGEAISVYIEQTRDVNIYDDIVTSVTKPANREPVKDLMKSVCNEAVGTLVRTSYDVLSSSSQPSDVCISRNRAIRRSRGGGGGGGCRCLSVGPPTHVDTDEAMTAITLEGGTSCCVNYDDGEEEDSLGDDGAESYGCGSGSTNVMVRRDLRLGSGEDEAVDTEDLDTEGTSTPRGGGGGGGQDADVAELDSASCSRKGSSDRGFPSGGWQLRKGRMRGGGDRRICTKAGGLGEDGGRGGKKEQEGWIDKACKVITVPNNREFVMDVAGAVSFQSVRAFIIAFNDVLRRQRRLPPSPSNGGGGGDDVASSAEPQEGQSGERISIGGQSFRVEKMRNTARFVAEQLRYSLRREPTDLIFTKAVKFVAAKALVCTSACLAICLHTIAGVRTMEALVEALGHLWLCCCDPCAMVAIASRS</sequence>
<dbReference type="Proteomes" id="UP000265515">
    <property type="component" value="Unassembled WGS sequence"/>
</dbReference>
<proteinExistence type="predicted"/>